<reference evidence="12 13" key="1">
    <citation type="journal article" date="2021" name="J. Hered.">
        <title>A chromosome-level genome assembly of the parasitoid wasp, Cotesia glomerata (Hymenoptera: Braconidae).</title>
        <authorList>
            <person name="Pinto B.J."/>
            <person name="Weis J.J."/>
            <person name="Gamble T."/>
            <person name="Ode P.J."/>
            <person name="Paul R."/>
            <person name="Zaspel J.M."/>
        </authorList>
    </citation>
    <scope>NUCLEOTIDE SEQUENCE [LARGE SCALE GENOMIC DNA]</scope>
    <source>
        <strain evidence="12">CgM1</strain>
    </source>
</reference>
<dbReference type="Proteomes" id="UP000826195">
    <property type="component" value="Unassembled WGS sequence"/>
</dbReference>
<evidence type="ECO:0000256" key="2">
    <source>
        <dbReference type="ARBA" id="ARBA00004496"/>
    </source>
</evidence>
<dbReference type="InterPro" id="IPR042541">
    <property type="entry name" value="BART_sf"/>
</dbReference>
<dbReference type="PANTHER" id="PTHR21532:SF0">
    <property type="entry name" value="CILIA- AND FLAGELLA-ASSOCIATED PROTEIN 36"/>
    <property type="match status" value="1"/>
</dbReference>
<proteinExistence type="inferred from homology"/>
<keyword evidence="6" id="KW-0175">Coiled coil</keyword>
<comment type="subcellular location">
    <subcellularLocation>
        <location evidence="1">Cell projection</location>
        <location evidence="1">Cilium</location>
    </subcellularLocation>
    <subcellularLocation>
        <location evidence="2">Cytoplasm</location>
    </subcellularLocation>
</comment>
<comment type="caution">
    <text evidence="12">The sequence shown here is derived from an EMBL/GenBank/DDBJ whole genome shotgun (WGS) entry which is preliminary data.</text>
</comment>
<keyword evidence="7" id="KW-0969">Cilium</keyword>
<evidence type="ECO:0000259" key="11">
    <source>
        <dbReference type="Pfam" id="PF11527"/>
    </source>
</evidence>
<evidence type="ECO:0000313" key="12">
    <source>
        <dbReference type="EMBL" id="KAH0568071.1"/>
    </source>
</evidence>
<dbReference type="Gene3D" id="1.20.1520.10">
    <property type="entry name" value="ADP-ribosylation factor-like 2-binding protein, domain"/>
    <property type="match status" value="1"/>
</dbReference>
<dbReference type="EMBL" id="JAHXZJ010000001">
    <property type="protein sequence ID" value="KAH0568071.1"/>
    <property type="molecule type" value="Genomic_DNA"/>
</dbReference>
<evidence type="ECO:0000256" key="7">
    <source>
        <dbReference type="ARBA" id="ARBA00023069"/>
    </source>
</evidence>
<feature type="domain" description="BART" evidence="11">
    <location>
        <begin position="6"/>
        <end position="121"/>
    </location>
</feature>
<dbReference type="PANTHER" id="PTHR21532">
    <property type="entry name" value="PHOSPHODIESTERASE HL"/>
    <property type="match status" value="1"/>
</dbReference>
<organism evidence="12 13">
    <name type="scientific">Cotesia glomerata</name>
    <name type="common">Lepidopteran parasitic wasp</name>
    <name type="synonym">Apanteles glomeratus</name>
    <dbReference type="NCBI Taxonomy" id="32391"/>
    <lineage>
        <taxon>Eukaryota</taxon>
        <taxon>Metazoa</taxon>
        <taxon>Ecdysozoa</taxon>
        <taxon>Arthropoda</taxon>
        <taxon>Hexapoda</taxon>
        <taxon>Insecta</taxon>
        <taxon>Pterygota</taxon>
        <taxon>Neoptera</taxon>
        <taxon>Endopterygota</taxon>
        <taxon>Hymenoptera</taxon>
        <taxon>Apocrita</taxon>
        <taxon>Ichneumonoidea</taxon>
        <taxon>Braconidae</taxon>
        <taxon>Microgastrinae</taxon>
        <taxon>Cotesia</taxon>
    </lineage>
</organism>
<dbReference type="GO" id="GO:0005930">
    <property type="term" value="C:axoneme"/>
    <property type="evidence" value="ECO:0007669"/>
    <property type="project" value="TreeGrafter"/>
</dbReference>
<evidence type="ECO:0000256" key="6">
    <source>
        <dbReference type="ARBA" id="ARBA00023054"/>
    </source>
</evidence>
<dbReference type="InterPro" id="IPR038888">
    <property type="entry name" value="CFAP36"/>
</dbReference>
<evidence type="ECO:0000313" key="13">
    <source>
        <dbReference type="Proteomes" id="UP000826195"/>
    </source>
</evidence>
<feature type="compositionally biased region" description="Basic and acidic residues" evidence="10">
    <location>
        <begin position="248"/>
        <end position="281"/>
    </location>
</feature>
<keyword evidence="5" id="KW-0963">Cytoplasm</keyword>
<dbReference type="AlphaFoldDB" id="A0AAV7J8T3"/>
<evidence type="ECO:0000256" key="9">
    <source>
        <dbReference type="ARBA" id="ARBA00031593"/>
    </source>
</evidence>
<feature type="region of interest" description="Disordered" evidence="10">
    <location>
        <begin position="245"/>
        <end position="281"/>
    </location>
</feature>
<dbReference type="GO" id="GO:0097546">
    <property type="term" value="C:ciliary base"/>
    <property type="evidence" value="ECO:0007669"/>
    <property type="project" value="TreeGrafter"/>
</dbReference>
<comment type="similarity">
    <text evidence="3">Belongs to the CFAP36 family.</text>
</comment>
<evidence type="ECO:0000256" key="10">
    <source>
        <dbReference type="SAM" id="MobiDB-lite"/>
    </source>
</evidence>
<sequence>MAQEDSGWVFDSLVGFLQGPIWSAPLLTFIEERSLIFEADTQDSEEYHEVYQEYKNLVDLLLGCYMEDMRITPEQFEHACTVNKQTRMPINFQQSLFEQIWAANEYEIFKRMMIQKNLELQLQALNMLEQKFGLTPSSLTYNTEELPDDELAMEEILQKKIQELEQEEDDDNLVEAEKDLEKAHEILYNQYQNERAVLEETIRTSVQLTDPPVETVENVDQPIESSSKPVKLPLLKPARILTPLAPIPKEEDEKPDLQAETKLNEKQDESEEDMKKRENYLKARRDKLVALKKQARNQRLEMTKARPSSARNVAEATMQGKQDLENSQAIDPSILQVRKALAARLRAEVVRQ</sequence>
<dbReference type="InterPro" id="IPR023379">
    <property type="entry name" value="BART_dom"/>
</dbReference>
<gene>
    <name evidence="12" type="ORF">KQX54_018111</name>
</gene>
<evidence type="ECO:0000256" key="4">
    <source>
        <dbReference type="ARBA" id="ARBA00021815"/>
    </source>
</evidence>
<keyword evidence="13" id="KW-1185">Reference proteome</keyword>
<name>A0AAV7J8T3_COTGL</name>
<dbReference type="Pfam" id="PF11527">
    <property type="entry name" value="ARL2_Bind_BART"/>
    <property type="match status" value="1"/>
</dbReference>
<accession>A0AAV7J8T3</accession>
<keyword evidence="8" id="KW-0966">Cell projection</keyword>
<protein>
    <recommendedName>
        <fullName evidence="4">Cilia- and flagella-associated protein 36</fullName>
    </recommendedName>
    <alternativeName>
        <fullName evidence="9">Coiled-coil domain-containing protein 104</fullName>
    </alternativeName>
</protein>
<feature type="region of interest" description="Disordered" evidence="10">
    <location>
        <begin position="295"/>
        <end position="325"/>
    </location>
</feature>
<evidence type="ECO:0000256" key="5">
    <source>
        <dbReference type="ARBA" id="ARBA00022490"/>
    </source>
</evidence>
<evidence type="ECO:0000256" key="1">
    <source>
        <dbReference type="ARBA" id="ARBA00004138"/>
    </source>
</evidence>
<evidence type="ECO:0000256" key="8">
    <source>
        <dbReference type="ARBA" id="ARBA00023273"/>
    </source>
</evidence>
<evidence type="ECO:0000256" key="3">
    <source>
        <dbReference type="ARBA" id="ARBA00007460"/>
    </source>
</evidence>